<accession>A0A8S5RGD4</accession>
<reference evidence="1" key="1">
    <citation type="journal article" date="2021" name="Proc. Natl. Acad. Sci. U.S.A.">
        <title>A Catalog of Tens of Thousands of Viruses from Human Metagenomes Reveals Hidden Associations with Chronic Diseases.</title>
        <authorList>
            <person name="Tisza M.J."/>
            <person name="Buck C.B."/>
        </authorList>
    </citation>
    <scope>NUCLEOTIDE SEQUENCE</scope>
    <source>
        <strain evidence="1">Ctiha2</strain>
    </source>
</reference>
<evidence type="ECO:0000313" key="1">
    <source>
        <dbReference type="EMBL" id="DAE30423.1"/>
    </source>
</evidence>
<name>A0A8S5RGD4_9VIRU</name>
<protein>
    <submittedName>
        <fullName evidence="1">Uncharacterized protein</fullName>
    </submittedName>
</protein>
<organism evidence="1">
    <name type="scientific">virus sp. ctiha2</name>
    <dbReference type="NCBI Taxonomy" id="2827299"/>
    <lineage>
        <taxon>Viruses</taxon>
    </lineage>
</organism>
<sequence length="146" mass="17180">MKSVKREELQGATINGLKNLLDDVNRKIVETKEFLNVLNENKKVYESELIEKQKIKTTNIIKIQKYKGCFSSTTDIEIYLDKVDKNGDLIEEVAFRRLKYSDRTLLFDELTALYEEYGFENIITSMKLTKSISEKYNVEFDETMIR</sequence>
<dbReference type="EMBL" id="BK059104">
    <property type="protein sequence ID" value="DAE30423.1"/>
    <property type="molecule type" value="Genomic_DNA"/>
</dbReference>
<proteinExistence type="predicted"/>